<name>A0A517XRE7_9BACT</name>
<reference evidence="1 2" key="1">
    <citation type="submission" date="2019-02" db="EMBL/GenBank/DDBJ databases">
        <title>Deep-cultivation of Planctomycetes and their phenomic and genomic characterization uncovers novel biology.</title>
        <authorList>
            <person name="Wiegand S."/>
            <person name="Jogler M."/>
            <person name="Boedeker C."/>
            <person name="Pinto D."/>
            <person name="Vollmers J."/>
            <person name="Rivas-Marin E."/>
            <person name="Kohn T."/>
            <person name="Peeters S.H."/>
            <person name="Heuer A."/>
            <person name="Rast P."/>
            <person name="Oberbeckmann S."/>
            <person name="Bunk B."/>
            <person name="Jeske O."/>
            <person name="Meyerdierks A."/>
            <person name="Storesund J.E."/>
            <person name="Kallscheuer N."/>
            <person name="Luecker S."/>
            <person name="Lage O.M."/>
            <person name="Pohl T."/>
            <person name="Merkel B.J."/>
            <person name="Hornburger P."/>
            <person name="Mueller R.-W."/>
            <person name="Bruemmer F."/>
            <person name="Labrenz M."/>
            <person name="Spormann A.M."/>
            <person name="Op den Camp H."/>
            <person name="Overmann J."/>
            <person name="Amann R."/>
            <person name="Jetten M.S.M."/>
            <person name="Mascher T."/>
            <person name="Medema M.H."/>
            <person name="Devos D.P."/>
            <person name="Kaster A.-K."/>
            <person name="Ovreas L."/>
            <person name="Rohde M."/>
            <person name="Galperin M.Y."/>
            <person name="Jogler C."/>
        </authorList>
    </citation>
    <scope>NUCLEOTIDE SEQUENCE [LARGE SCALE GENOMIC DNA]</scope>
    <source>
        <strain evidence="1 2">ETA_A1</strain>
    </source>
</reference>
<proteinExistence type="predicted"/>
<evidence type="ECO:0000313" key="1">
    <source>
        <dbReference type="EMBL" id="QDU20086.1"/>
    </source>
</evidence>
<dbReference type="RefSeq" id="WP_202920803.1">
    <property type="nucleotide sequence ID" value="NZ_CP036273.1"/>
</dbReference>
<gene>
    <name evidence="1" type="ORF">ETAA1_20290</name>
</gene>
<dbReference type="InterPro" id="IPR026002">
    <property type="entry name" value="ATC_hydrolase-like"/>
</dbReference>
<dbReference type="Pfam" id="PF14196">
    <property type="entry name" value="ATC_hydrolase"/>
    <property type="match status" value="1"/>
</dbReference>
<accession>A0A517XRE7</accession>
<dbReference type="KEGG" id="uli:ETAA1_20290"/>
<evidence type="ECO:0008006" key="3">
    <source>
        <dbReference type="Google" id="ProtNLM"/>
    </source>
</evidence>
<keyword evidence="2" id="KW-1185">Reference proteome</keyword>
<organism evidence="1 2">
    <name type="scientific">Urbifossiella limnaea</name>
    <dbReference type="NCBI Taxonomy" id="2528023"/>
    <lineage>
        <taxon>Bacteria</taxon>
        <taxon>Pseudomonadati</taxon>
        <taxon>Planctomycetota</taxon>
        <taxon>Planctomycetia</taxon>
        <taxon>Gemmatales</taxon>
        <taxon>Gemmataceae</taxon>
        <taxon>Urbifossiella</taxon>
    </lineage>
</organism>
<sequence length="158" mass="17381">MMHPLPLLRRREIEAGVIAPLVAVFAAEVGADRAREIAAGVIKELARQGGCAAAAVLGGNGLRELKRAVERWTDDDALELVVRRDDAEAFEFDVVRCRYAEMYRRLGLADLGPVLSCNRDAAMIEGFNPAIAFTRTQTLMEGATHCDFRYRSGSQTQD</sequence>
<dbReference type="AlphaFoldDB" id="A0A517XRE7"/>
<protein>
    <recommendedName>
        <fullName evidence="3">2-amino-thiazoline-4-carboxylic acid hydrolase</fullName>
    </recommendedName>
</protein>
<dbReference type="Proteomes" id="UP000319576">
    <property type="component" value="Chromosome"/>
</dbReference>
<evidence type="ECO:0000313" key="2">
    <source>
        <dbReference type="Proteomes" id="UP000319576"/>
    </source>
</evidence>
<dbReference type="EMBL" id="CP036273">
    <property type="protein sequence ID" value="QDU20086.1"/>
    <property type="molecule type" value="Genomic_DNA"/>
</dbReference>